<accession>A0A4S3JXW5</accession>
<reference evidence="4 7" key="2">
    <citation type="submission" date="2019-08" db="EMBL/GenBank/DDBJ databases">
        <title>The genome sequence of a newly discovered highly antifungal drug resistant Aspergillus species, Aspergillus tanneri NIH 1004.</title>
        <authorList>
            <person name="Mounaud S."/>
            <person name="Singh I."/>
            <person name="Joardar V."/>
            <person name="Pakala S."/>
            <person name="Pakala S."/>
            <person name="Venepally P."/>
            <person name="Chung J.K."/>
            <person name="Losada L."/>
            <person name="Nierman W.C."/>
        </authorList>
    </citation>
    <scope>NUCLEOTIDE SEQUENCE [LARGE SCALE GENOMIC DNA]</scope>
    <source>
        <strain evidence="4 7">NIH1004</strain>
    </source>
</reference>
<evidence type="ECO:0000313" key="7">
    <source>
        <dbReference type="Proteomes" id="UP000324241"/>
    </source>
</evidence>
<dbReference type="GO" id="GO:0005886">
    <property type="term" value="C:plasma membrane"/>
    <property type="evidence" value="ECO:0007669"/>
    <property type="project" value="TreeGrafter"/>
</dbReference>
<dbReference type="RefSeq" id="XP_033426386.1">
    <property type="nucleotide sequence ID" value="XM_033570354.1"/>
</dbReference>
<dbReference type="CDD" id="cd14475">
    <property type="entry name" value="SPX_SYG1_like"/>
    <property type="match status" value="1"/>
</dbReference>
<comment type="caution">
    <text evidence="5">The sequence shown here is derived from an EMBL/GenBank/DDBJ whole genome shotgun (WGS) entry which is preliminary data.</text>
</comment>
<dbReference type="Proteomes" id="UP000308092">
    <property type="component" value="Unassembled WGS sequence"/>
</dbReference>
<feature type="domain" description="SPX" evidence="3">
    <location>
        <begin position="1"/>
        <end position="432"/>
    </location>
</feature>
<evidence type="ECO:0000313" key="5">
    <source>
        <dbReference type="EMBL" id="THD00397.1"/>
    </source>
</evidence>
<sequence>MKFAKELEQELVPEWRAKYLDYKAGKKKLKAISRAIQRSNRNPNHPSPRRVVSGHDTQSFTSPTGRDRAPSIHHSDNNRQDTTEFANNPPTPARSGVLPPRSTTGPRNERQPLRGSGSRFSTTVGSYGSIVPTPPLHPAASDVASLELPDPALDPREYDQLSPSDINTRSMLRSPSPAMSRHASTRTMPIDASNMSPSAKHSTAGRGHRRNTVSSLSAKRTSQLLKRVFSSDLENAEKQAQADQQQSEVERRQDEFFFFLDAEFAKIETFYQMKEEEASQRLNVLRQQLHIMRDQRIQEVLGTRKSREADGETRHSNGFGGLNGSLLKELFAGRRIGKNSKALAEMATPGPCAQEHDPTVTRRDFTRRPDDLASAVVPYRVAKKKLKYALQEFYRGLELLKAYAYLNRTAFRKINKKYDKVVNARPTMRYMSEHVNKAWFVQSEVIENLMAATEDLYARYFERGNRKIAASKLRHTATKSGDYSPNTFRSGILLMAGVLFGVQALVYAAQNLRDSDPVIRVQTSYLLQVSWTLSERNSSTILG</sequence>
<dbReference type="GO" id="GO:0000822">
    <property type="term" value="F:inositol hexakisphosphate binding"/>
    <property type="evidence" value="ECO:0007669"/>
    <property type="project" value="TreeGrafter"/>
</dbReference>
<feature type="region of interest" description="Disordered" evidence="2">
    <location>
        <begin position="32"/>
        <end position="219"/>
    </location>
</feature>
<evidence type="ECO:0000259" key="3">
    <source>
        <dbReference type="PROSITE" id="PS51382"/>
    </source>
</evidence>
<dbReference type="PROSITE" id="PS51382">
    <property type="entry name" value="SPX"/>
    <property type="match status" value="1"/>
</dbReference>
<dbReference type="InterPro" id="IPR004331">
    <property type="entry name" value="SPX_dom"/>
</dbReference>
<dbReference type="GO" id="GO:0006817">
    <property type="term" value="P:phosphate ion transport"/>
    <property type="evidence" value="ECO:0007669"/>
    <property type="project" value="TreeGrafter"/>
</dbReference>
<reference evidence="5 6" key="1">
    <citation type="submission" date="2019-03" db="EMBL/GenBank/DDBJ databases">
        <title>The genome sequence of a newly discovered highly antifungal drug resistant Aspergillus species, Aspergillus tanneri NIH 1004.</title>
        <authorList>
            <person name="Mounaud S."/>
            <person name="Singh I."/>
            <person name="Joardar V."/>
            <person name="Pakala S."/>
            <person name="Pakala S."/>
            <person name="Venepally P."/>
            <person name="Hoover J."/>
            <person name="Nierman W."/>
            <person name="Chung J."/>
            <person name="Losada L."/>
        </authorList>
    </citation>
    <scope>NUCLEOTIDE SEQUENCE [LARGE SCALE GENOMIC DNA]</scope>
    <source>
        <strain evidence="5 6">NIH1004</strain>
    </source>
</reference>
<dbReference type="PANTHER" id="PTHR10783:SF103">
    <property type="entry name" value="SOLUTE CARRIER FAMILY 53 MEMBER 1"/>
    <property type="match status" value="1"/>
</dbReference>
<dbReference type="GO" id="GO:0005794">
    <property type="term" value="C:Golgi apparatus"/>
    <property type="evidence" value="ECO:0007669"/>
    <property type="project" value="TreeGrafter"/>
</dbReference>
<evidence type="ECO:0000313" key="4">
    <source>
        <dbReference type="EMBL" id="KAA8647025.1"/>
    </source>
</evidence>
<dbReference type="PANTHER" id="PTHR10783">
    <property type="entry name" value="XENOTROPIC AND POLYTROPIC RETROVIRUS RECEPTOR 1-RELATED"/>
    <property type="match status" value="1"/>
</dbReference>
<dbReference type="Proteomes" id="UP000324241">
    <property type="component" value="Unassembled WGS sequence"/>
</dbReference>
<dbReference type="EMBL" id="QUQM01000004">
    <property type="protein sequence ID" value="KAA8647025.1"/>
    <property type="molecule type" value="Genomic_DNA"/>
</dbReference>
<dbReference type="OrthoDB" id="9970435at2759"/>
<keyword evidence="6" id="KW-1185">Reference proteome</keyword>
<evidence type="ECO:0000256" key="2">
    <source>
        <dbReference type="SAM" id="MobiDB-lite"/>
    </source>
</evidence>
<evidence type="ECO:0000313" key="6">
    <source>
        <dbReference type="Proteomes" id="UP000308092"/>
    </source>
</evidence>
<evidence type="ECO:0000256" key="1">
    <source>
        <dbReference type="SAM" id="Coils"/>
    </source>
</evidence>
<dbReference type="GeneID" id="54328410"/>
<feature type="coiled-coil region" evidence="1">
    <location>
        <begin position="226"/>
        <end position="295"/>
    </location>
</feature>
<dbReference type="STRING" id="1220188.A0A4S3JXW5"/>
<feature type="compositionally biased region" description="Polar residues" evidence="2">
    <location>
        <begin position="161"/>
        <end position="173"/>
    </location>
</feature>
<dbReference type="VEuPathDB" id="FungiDB:EYZ11_000124"/>
<feature type="compositionally biased region" description="Polar residues" evidence="2">
    <location>
        <begin position="55"/>
        <end position="64"/>
    </location>
</feature>
<proteinExistence type="predicted"/>
<dbReference type="EMBL" id="SOSA01000002">
    <property type="protein sequence ID" value="THD00397.1"/>
    <property type="molecule type" value="Genomic_DNA"/>
</dbReference>
<dbReference type="GO" id="GO:0016036">
    <property type="term" value="P:cellular response to phosphate starvation"/>
    <property type="evidence" value="ECO:0007669"/>
    <property type="project" value="TreeGrafter"/>
</dbReference>
<protein>
    <submittedName>
        <fullName evidence="4">Xenotropic and polytropic retrovirus receptor 1</fullName>
    </submittedName>
</protein>
<name>A0A4S3JXW5_9EURO</name>
<feature type="compositionally biased region" description="Basic and acidic residues" evidence="2">
    <location>
        <begin position="65"/>
        <end position="82"/>
    </location>
</feature>
<keyword evidence="4" id="KW-0675">Receptor</keyword>
<gene>
    <name evidence="4" type="primary">XPR1</name>
    <name evidence="4" type="ORF">ATNIH1004_005708</name>
    <name evidence="5" type="ORF">EYZ11_000124</name>
</gene>
<dbReference type="AlphaFoldDB" id="A0A4S3JXW5"/>
<organism evidence="5 6">
    <name type="scientific">Aspergillus tanneri</name>
    <dbReference type="NCBI Taxonomy" id="1220188"/>
    <lineage>
        <taxon>Eukaryota</taxon>
        <taxon>Fungi</taxon>
        <taxon>Dikarya</taxon>
        <taxon>Ascomycota</taxon>
        <taxon>Pezizomycotina</taxon>
        <taxon>Eurotiomycetes</taxon>
        <taxon>Eurotiomycetidae</taxon>
        <taxon>Eurotiales</taxon>
        <taxon>Aspergillaceae</taxon>
        <taxon>Aspergillus</taxon>
        <taxon>Aspergillus subgen. Circumdati</taxon>
    </lineage>
</organism>
<dbReference type="Pfam" id="PF03105">
    <property type="entry name" value="SPX"/>
    <property type="match status" value="1"/>
</dbReference>
<keyword evidence="1" id="KW-0175">Coiled coil</keyword>